<dbReference type="SUPFAM" id="SSF52440">
    <property type="entry name" value="PreATP-grasp domain"/>
    <property type="match status" value="1"/>
</dbReference>
<dbReference type="SUPFAM" id="SSF56059">
    <property type="entry name" value="Glutathione synthetase ATP-binding domain-like"/>
    <property type="match status" value="1"/>
</dbReference>
<dbReference type="SMART" id="SM01209">
    <property type="entry name" value="GARS_A"/>
    <property type="match status" value="1"/>
</dbReference>
<dbReference type="Pfam" id="PF01071">
    <property type="entry name" value="GARS_A"/>
    <property type="match status" value="1"/>
</dbReference>
<proteinExistence type="inferred from homology"/>
<comment type="pathway">
    <text evidence="3 12">Purine metabolism; IMP biosynthesis via de novo pathway; N(1)-(5-phospho-D-ribosyl)glycinamide from 5-phospho-alpha-D-ribose 1-diphosphate: step 2/2.</text>
</comment>
<evidence type="ECO:0000256" key="4">
    <source>
        <dbReference type="ARBA" id="ARBA00013255"/>
    </source>
</evidence>
<dbReference type="InterPro" id="IPR011054">
    <property type="entry name" value="Rudment_hybrid_motif"/>
</dbReference>
<dbReference type="AlphaFoldDB" id="A0A809S1R9"/>
<evidence type="ECO:0000256" key="7">
    <source>
        <dbReference type="ARBA" id="ARBA00022755"/>
    </source>
</evidence>
<sequence length="413" mass="43743">MRILIVGSGGREHALAWKLAQEAEVHASPGNPGIAECAQCHLASPSIPDLTALAKNLSPDLVVVGPEAPLIAGLADSLRTHEIPTFGVDAAGAQLEGSKAFSKELMRAAGVPTARYLTVSDADEAREFARQSYLEGRQLAVKVSGPALGKGVAVCDSLEMALEEIDRALVRGEFGEAGRKLVLEERLFGREFSLMCLCSGERFVSLPLAQDYKRAWEGDAGPNTGGMGSYSPVEWVDDGLVHETERRVIAPLLTGLRNRGIDYRGALFAGLMVVEGEPFCLEYNVRFGDPETQSVMPRLGDGFADSLLGVALGRPPQPIAVRDLACVTVIVASRGYPGAIEKGLPIEVGPVADDALLFHAGTAVSEGRWVTAGGRVMGATGLGPDLPAARSAAYRAAEQVRFEGAWFRPDIGN</sequence>
<dbReference type="NCBIfam" id="TIGR00877">
    <property type="entry name" value="purD"/>
    <property type="match status" value="1"/>
</dbReference>
<evidence type="ECO:0000256" key="8">
    <source>
        <dbReference type="ARBA" id="ARBA00022840"/>
    </source>
</evidence>
<dbReference type="GO" id="GO:0005524">
    <property type="term" value="F:ATP binding"/>
    <property type="evidence" value="ECO:0007669"/>
    <property type="project" value="UniProtKB-UniRule"/>
</dbReference>
<comment type="cofactor">
    <cofactor evidence="2">
        <name>Mg(2+)</name>
        <dbReference type="ChEBI" id="CHEBI:18420"/>
    </cofactor>
</comment>
<dbReference type="Gene3D" id="3.30.1490.20">
    <property type="entry name" value="ATP-grasp fold, A domain"/>
    <property type="match status" value="1"/>
</dbReference>
<dbReference type="PROSITE" id="PS50975">
    <property type="entry name" value="ATP_GRASP"/>
    <property type="match status" value="1"/>
</dbReference>
<dbReference type="Proteomes" id="UP000662873">
    <property type="component" value="Chromosome"/>
</dbReference>
<feature type="domain" description="ATP-grasp" evidence="14">
    <location>
        <begin position="103"/>
        <end position="312"/>
    </location>
</feature>
<name>A0A809S1R9_9BACT</name>
<evidence type="ECO:0000256" key="5">
    <source>
        <dbReference type="ARBA" id="ARBA00022598"/>
    </source>
</evidence>
<dbReference type="GO" id="GO:0009113">
    <property type="term" value="P:purine nucleobase biosynthetic process"/>
    <property type="evidence" value="ECO:0007669"/>
    <property type="project" value="InterPro"/>
</dbReference>
<dbReference type="GO" id="GO:0006189">
    <property type="term" value="P:'de novo' IMP biosynthetic process"/>
    <property type="evidence" value="ECO:0007669"/>
    <property type="project" value="UniProtKB-UniRule"/>
</dbReference>
<dbReference type="InterPro" id="IPR016185">
    <property type="entry name" value="PreATP-grasp_dom_sf"/>
</dbReference>
<protein>
    <recommendedName>
        <fullName evidence="4 12">Phosphoribosylamine--glycine ligase</fullName>
        <ecNumber evidence="4 12">6.3.4.13</ecNumber>
    </recommendedName>
    <alternativeName>
        <fullName evidence="12">GARS</fullName>
    </alternativeName>
    <alternativeName>
        <fullName evidence="10 12">Glycinamide ribonucleotide synthetase</fullName>
    </alternativeName>
    <alternativeName>
        <fullName evidence="11 12">Phosphoribosylglycinamide synthetase</fullName>
    </alternativeName>
</protein>
<evidence type="ECO:0000256" key="13">
    <source>
        <dbReference type="PROSITE-ProRule" id="PRU00409"/>
    </source>
</evidence>
<accession>A0A809S1R9</accession>
<dbReference type="PANTHER" id="PTHR43472:SF1">
    <property type="entry name" value="PHOSPHORIBOSYLAMINE--GLYCINE LIGASE, CHLOROPLASTIC"/>
    <property type="match status" value="1"/>
</dbReference>
<dbReference type="InterPro" id="IPR020562">
    <property type="entry name" value="PRibGlycinamide_synth_N"/>
</dbReference>
<evidence type="ECO:0000313" key="15">
    <source>
        <dbReference type="EMBL" id="BBO22497.1"/>
    </source>
</evidence>
<dbReference type="SMART" id="SM01210">
    <property type="entry name" value="GARS_C"/>
    <property type="match status" value="1"/>
</dbReference>
<comment type="cofactor">
    <cofactor evidence="1">
        <name>Mn(2+)</name>
        <dbReference type="ChEBI" id="CHEBI:29035"/>
    </cofactor>
</comment>
<organism evidence="15 16">
    <name type="scientific">Candidatus Nitrosymbiomonas proteolyticus</name>
    <dbReference type="NCBI Taxonomy" id="2608984"/>
    <lineage>
        <taxon>Bacteria</taxon>
        <taxon>Bacillati</taxon>
        <taxon>Armatimonadota</taxon>
        <taxon>Armatimonadota incertae sedis</taxon>
        <taxon>Candidatus Nitrosymbiomonas</taxon>
    </lineage>
</organism>
<dbReference type="GO" id="GO:0046872">
    <property type="term" value="F:metal ion binding"/>
    <property type="evidence" value="ECO:0007669"/>
    <property type="project" value="InterPro"/>
</dbReference>
<dbReference type="InterPro" id="IPR020560">
    <property type="entry name" value="PRibGlycinamide_synth_C-dom"/>
</dbReference>
<dbReference type="InterPro" id="IPR037123">
    <property type="entry name" value="PRibGlycinamide_synth_C_sf"/>
</dbReference>
<keyword evidence="7 12" id="KW-0658">Purine biosynthesis</keyword>
<evidence type="ECO:0000256" key="9">
    <source>
        <dbReference type="ARBA" id="ARBA00038345"/>
    </source>
</evidence>
<dbReference type="GO" id="GO:0004637">
    <property type="term" value="F:phosphoribosylamine-glycine ligase activity"/>
    <property type="evidence" value="ECO:0007669"/>
    <property type="project" value="UniProtKB-UniRule"/>
</dbReference>
<comment type="similarity">
    <text evidence="9 12">Belongs to the GARS family.</text>
</comment>
<evidence type="ECO:0000256" key="1">
    <source>
        <dbReference type="ARBA" id="ARBA00001936"/>
    </source>
</evidence>
<dbReference type="EC" id="6.3.4.13" evidence="4 12"/>
<evidence type="ECO:0000256" key="2">
    <source>
        <dbReference type="ARBA" id="ARBA00001946"/>
    </source>
</evidence>
<dbReference type="UniPathway" id="UPA00074">
    <property type="reaction ID" value="UER00125"/>
</dbReference>
<keyword evidence="8 13" id="KW-0067">ATP-binding</keyword>
<dbReference type="InterPro" id="IPR020559">
    <property type="entry name" value="PRibGlycinamide_synth_CS"/>
</dbReference>
<evidence type="ECO:0000256" key="11">
    <source>
        <dbReference type="ARBA" id="ARBA00042864"/>
    </source>
</evidence>
<dbReference type="Gene3D" id="3.90.600.10">
    <property type="entry name" value="Phosphoribosylglycinamide synthetase, C-terminal domain"/>
    <property type="match status" value="1"/>
</dbReference>
<dbReference type="HAMAP" id="MF_00138">
    <property type="entry name" value="GARS"/>
    <property type="match status" value="1"/>
</dbReference>
<dbReference type="InterPro" id="IPR011761">
    <property type="entry name" value="ATP-grasp"/>
</dbReference>
<comment type="catalytic activity">
    <reaction evidence="12">
        <text>5-phospho-beta-D-ribosylamine + glycine + ATP = N(1)-(5-phospho-beta-D-ribosyl)glycinamide + ADP + phosphate + H(+)</text>
        <dbReference type="Rhea" id="RHEA:17453"/>
        <dbReference type="ChEBI" id="CHEBI:15378"/>
        <dbReference type="ChEBI" id="CHEBI:30616"/>
        <dbReference type="ChEBI" id="CHEBI:43474"/>
        <dbReference type="ChEBI" id="CHEBI:57305"/>
        <dbReference type="ChEBI" id="CHEBI:58681"/>
        <dbReference type="ChEBI" id="CHEBI:143788"/>
        <dbReference type="ChEBI" id="CHEBI:456216"/>
        <dbReference type="EC" id="6.3.4.13"/>
    </reaction>
</comment>
<dbReference type="PANTHER" id="PTHR43472">
    <property type="entry name" value="PHOSPHORIBOSYLAMINE--GLYCINE LIGASE"/>
    <property type="match status" value="1"/>
</dbReference>
<dbReference type="Gene3D" id="3.40.50.20">
    <property type="match status" value="1"/>
</dbReference>
<evidence type="ECO:0000313" key="16">
    <source>
        <dbReference type="Proteomes" id="UP000662873"/>
    </source>
</evidence>
<evidence type="ECO:0000256" key="12">
    <source>
        <dbReference type="HAMAP-Rule" id="MF_00138"/>
    </source>
</evidence>
<dbReference type="Pfam" id="PF02844">
    <property type="entry name" value="GARS_N"/>
    <property type="match status" value="1"/>
</dbReference>
<evidence type="ECO:0000256" key="10">
    <source>
        <dbReference type="ARBA" id="ARBA00042242"/>
    </source>
</evidence>
<dbReference type="Gene3D" id="3.30.470.20">
    <property type="entry name" value="ATP-grasp fold, B domain"/>
    <property type="match status" value="1"/>
</dbReference>
<dbReference type="SUPFAM" id="SSF51246">
    <property type="entry name" value="Rudiment single hybrid motif"/>
    <property type="match status" value="1"/>
</dbReference>
<dbReference type="EMBL" id="AP021858">
    <property type="protein sequence ID" value="BBO22497.1"/>
    <property type="molecule type" value="Genomic_DNA"/>
</dbReference>
<gene>
    <name evidence="12" type="primary">purD</name>
    <name evidence="15" type="ORF">NPRO_00920</name>
</gene>
<dbReference type="PROSITE" id="PS00184">
    <property type="entry name" value="GARS"/>
    <property type="match status" value="1"/>
</dbReference>
<dbReference type="InterPro" id="IPR000115">
    <property type="entry name" value="PRibGlycinamide_synth"/>
</dbReference>
<reference evidence="15" key="1">
    <citation type="journal article" name="DNA Res.">
        <title>The physiological potential of anammox bacteria as revealed by their core genome structure.</title>
        <authorList>
            <person name="Okubo T."/>
            <person name="Toyoda A."/>
            <person name="Fukuhara K."/>
            <person name="Uchiyama I."/>
            <person name="Harigaya Y."/>
            <person name="Kuroiwa M."/>
            <person name="Suzuki T."/>
            <person name="Murakami Y."/>
            <person name="Suwa Y."/>
            <person name="Takami H."/>
        </authorList>
    </citation>
    <scope>NUCLEOTIDE SEQUENCE</scope>
    <source>
        <strain evidence="15">317325-2</strain>
    </source>
</reference>
<dbReference type="InterPro" id="IPR013815">
    <property type="entry name" value="ATP_grasp_subdomain_1"/>
</dbReference>
<dbReference type="InterPro" id="IPR020561">
    <property type="entry name" value="PRibGlycinamid_synth_ATP-grasp"/>
</dbReference>
<evidence type="ECO:0000259" key="14">
    <source>
        <dbReference type="PROSITE" id="PS50975"/>
    </source>
</evidence>
<evidence type="ECO:0000256" key="6">
    <source>
        <dbReference type="ARBA" id="ARBA00022741"/>
    </source>
</evidence>
<keyword evidence="5 12" id="KW-0436">Ligase</keyword>
<keyword evidence="6 13" id="KW-0547">Nucleotide-binding</keyword>
<dbReference type="KEGG" id="npy:NPRO_00920"/>
<dbReference type="Pfam" id="PF02843">
    <property type="entry name" value="GARS_C"/>
    <property type="match status" value="1"/>
</dbReference>
<evidence type="ECO:0000256" key="3">
    <source>
        <dbReference type="ARBA" id="ARBA00005174"/>
    </source>
</evidence>